<dbReference type="GO" id="GO:0003677">
    <property type="term" value="F:DNA binding"/>
    <property type="evidence" value="ECO:0007669"/>
    <property type="project" value="UniProtKB-UniRule"/>
</dbReference>
<dbReference type="Gene3D" id="1.10.10.60">
    <property type="entry name" value="Homeodomain-like"/>
    <property type="match status" value="1"/>
</dbReference>
<evidence type="ECO:0000256" key="1">
    <source>
        <dbReference type="ARBA" id="ARBA00023125"/>
    </source>
</evidence>
<dbReference type="InterPro" id="IPR001647">
    <property type="entry name" value="HTH_TetR"/>
</dbReference>
<dbReference type="Gene3D" id="1.10.357.10">
    <property type="entry name" value="Tetracycline Repressor, domain 2"/>
    <property type="match status" value="1"/>
</dbReference>
<dbReference type="AlphaFoldDB" id="A0A4Y4DKZ2"/>
<dbReference type="SUPFAM" id="SSF46689">
    <property type="entry name" value="Homeodomain-like"/>
    <property type="match status" value="1"/>
</dbReference>
<keyword evidence="1 2" id="KW-0238">DNA-binding</keyword>
<dbReference type="Proteomes" id="UP000316612">
    <property type="component" value="Unassembled WGS sequence"/>
</dbReference>
<accession>A0A4Y4DKZ2</accession>
<protein>
    <recommendedName>
        <fullName evidence="3">HTH tetR-type domain-containing protein</fullName>
    </recommendedName>
</protein>
<reference evidence="4 5" key="1">
    <citation type="submission" date="2019-06" db="EMBL/GenBank/DDBJ databases">
        <title>Whole genome shotgun sequence of Glutamicibacter uratoxydans NBRC 15515.</title>
        <authorList>
            <person name="Hosoyama A."/>
            <person name="Uohara A."/>
            <person name="Ohji S."/>
            <person name="Ichikawa N."/>
        </authorList>
    </citation>
    <scope>NUCLEOTIDE SEQUENCE [LARGE SCALE GENOMIC DNA]</scope>
    <source>
        <strain evidence="4 5">NBRC 15515</strain>
    </source>
</reference>
<organism evidence="4 5">
    <name type="scientific">Glutamicibacter uratoxydans</name>
    <name type="common">Arthrobacter uratoxydans</name>
    <dbReference type="NCBI Taxonomy" id="43667"/>
    <lineage>
        <taxon>Bacteria</taxon>
        <taxon>Bacillati</taxon>
        <taxon>Actinomycetota</taxon>
        <taxon>Actinomycetes</taxon>
        <taxon>Micrococcales</taxon>
        <taxon>Micrococcaceae</taxon>
        <taxon>Glutamicibacter</taxon>
    </lineage>
</organism>
<dbReference type="RefSeq" id="WP_141363560.1">
    <property type="nucleotide sequence ID" value="NZ_BAAAJL010000003.1"/>
</dbReference>
<keyword evidence="5" id="KW-1185">Reference proteome</keyword>
<name>A0A4Y4DKZ2_GLUUR</name>
<dbReference type="InterPro" id="IPR036271">
    <property type="entry name" value="Tet_transcr_reg_TetR-rel_C_sf"/>
</dbReference>
<evidence type="ECO:0000313" key="5">
    <source>
        <dbReference type="Proteomes" id="UP000316612"/>
    </source>
</evidence>
<gene>
    <name evidence="4" type="ORF">AUR04nite_15140</name>
</gene>
<dbReference type="EMBL" id="BJNY01000007">
    <property type="protein sequence ID" value="GED05982.1"/>
    <property type="molecule type" value="Genomic_DNA"/>
</dbReference>
<feature type="DNA-binding region" description="H-T-H motif" evidence="2">
    <location>
        <begin position="37"/>
        <end position="56"/>
    </location>
</feature>
<feature type="domain" description="HTH tetR-type" evidence="3">
    <location>
        <begin position="14"/>
        <end position="74"/>
    </location>
</feature>
<dbReference type="PROSITE" id="PS50977">
    <property type="entry name" value="HTH_TETR_2"/>
    <property type="match status" value="1"/>
</dbReference>
<evidence type="ECO:0000256" key="2">
    <source>
        <dbReference type="PROSITE-ProRule" id="PRU00335"/>
    </source>
</evidence>
<evidence type="ECO:0000259" key="3">
    <source>
        <dbReference type="PROSITE" id="PS50977"/>
    </source>
</evidence>
<dbReference type="InterPro" id="IPR009057">
    <property type="entry name" value="Homeodomain-like_sf"/>
</dbReference>
<dbReference type="Pfam" id="PF00440">
    <property type="entry name" value="TetR_N"/>
    <property type="match status" value="1"/>
</dbReference>
<dbReference type="OrthoDB" id="3519192at2"/>
<comment type="caution">
    <text evidence="4">The sequence shown here is derived from an EMBL/GenBank/DDBJ whole genome shotgun (WGS) entry which is preliminary data.</text>
</comment>
<proteinExistence type="predicted"/>
<sequence>MATKASTKRSAKTPLDREAYVAAALKLASRQTTTNLTFRELGTAMGVDPTAIYRHFLNKDSLMQELLDRAFKMALQRLQTPVEQWEQCLEEFAVHTLDVFLEHPAIAASATVLTTSGQGELDSIELMLSCFAQSGLEGRALAEQYAIFGSYVLSGAASLAISHVEASDPEGREWFSGPLLADPRSTPLVSSLRNEILELDHREIFISGARQIIQAARG</sequence>
<evidence type="ECO:0000313" key="4">
    <source>
        <dbReference type="EMBL" id="GED05982.1"/>
    </source>
</evidence>
<dbReference type="SUPFAM" id="SSF48498">
    <property type="entry name" value="Tetracyclin repressor-like, C-terminal domain"/>
    <property type="match status" value="1"/>
</dbReference>